<evidence type="ECO:0000256" key="2">
    <source>
        <dbReference type="ARBA" id="ARBA00022729"/>
    </source>
</evidence>
<proteinExistence type="inferred from homology"/>
<comment type="similarity">
    <text evidence="1 3">Belongs to the peptidase S8 family.</text>
</comment>
<dbReference type="GO" id="GO:0004252">
    <property type="term" value="F:serine-type endopeptidase activity"/>
    <property type="evidence" value="ECO:0007669"/>
    <property type="project" value="InterPro"/>
</dbReference>
<dbReference type="SUPFAM" id="SSF52743">
    <property type="entry name" value="Subtilisin-like"/>
    <property type="match status" value="1"/>
</dbReference>
<feature type="domain" description="Peptidase S8/S53" evidence="4">
    <location>
        <begin position="69"/>
        <end position="270"/>
    </location>
</feature>
<dbReference type="AlphaFoldDB" id="A0A7J9L0P1"/>
<evidence type="ECO:0000259" key="4">
    <source>
        <dbReference type="Pfam" id="PF00082"/>
    </source>
</evidence>
<evidence type="ECO:0000259" key="5">
    <source>
        <dbReference type="Pfam" id="PF05922"/>
    </source>
</evidence>
<dbReference type="InterPro" id="IPR045051">
    <property type="entry name" value="SBT"/>
</dbReference>
<evidence type="ECO:0000256" key="3">
    <source>
        <dbReference type="PROSITE-ProRule" id="PRU01240"/>
    </source>
</evidence>
<dbReference type="PANTHER" id="PTHR10795">
    <property type="entry name" value="PROPROTEIN CONVERTASE SUBTILISIN/KEXIN"/>
    <property type="match status" value="1"/>
</dbReference>
<keyword evidence="2" id="KW-0732">Signal</keyword>
<sequence>MLQALSKHSYKRSFNGFASKLTNEEAKKLSSSKGAVLVFPSKVYQLYRTRSWDFLGLNQTVKSNAAAESNVIVGVTDTGIWPESDSFSDEGFGPPPQKWKGACKVGQNLTCNQQKYSSISDLRPLFISLILTMTWYLSFSKLIGARVYTTDSARDTEGHGSHTASTAAGNNVVNASFYGFAEGTARGGVPSARVAAYKACNGIWCTSDILAAFDDTIADGVDLIIVPLGSVFVSEFYSDPVATGAFHAAEKGVLVVHSAGNSGLAGFQSVASVAPWKLSVKHNGSSFCSGRRLLVMEDSDEEKPRH</sequence>
<evidence type="ECO:0008006" key="8">
    <source>
        <dbReference type="Google" id="ProtNLM"/>
    </source>
</evidence>
<evidence type="ECO:0000313" key="6">
    <source>
        <dbReference type="EMBL" id="MBA0852264.1"/>
    </source>
</evidence>
<comment type="caution">
    <text evidence="6">The sequence shown here is derived from an EMBL/GenBank/DDBJ whole genome shotgun (WGS) entry which is preliminary data.</text>
</comment>
<dbReference type="Gene3D" id="3.30.70.80">
    <property type="entry name" value="Peptidase S8 propeptide/proteinase inhibitor I9"/>
    <property type="match status" value="1"/>
</dbReference>
<evidence type="ECO:0000313" key="7">
    <source>
        <dbReference type="Proteomes" id="UP000593576"/>
    </source>
</evidence>
<feature type="domain" description="Inhibitor I9" evidence="5">
    <location>
        <begin position="7"/>
        <end position="46"/>
    </location>
</feature>
<name>A0A7J9L0P1_GOSSC</name>
<dbReference type="PROSITE" id="PS51892">
    <property type="entry name" value="SUBTILASE"/>
    <property type="match status" value="1"/>
</dbReference>
<dbReference type="OrthoDB" id="1925414at2759"/>
<protein>
    <recommendedName>
        <fullName evidence="8">Inhibitor I9 domain-containing protein</fullName>
    </recommendedName>
</protein>
<dbReference type="InterPro" id="IPR036852">
    <property type="entry name" value="Peptidase_S8/S53_dom_sf"/>
</dbReference>
<dbReference type="Proteomes" id="UP000593576">
    <property type="component" value="Unassembled WGS sequence"/>
</dbReference>
<keyword evidence="7" id="KW-1185">Reference proteome</keyword>
<gene>
    <name evidence="6" type="ORF">Goshw_003245</name>
</gene>
<dbReference type="InterPro" id="IPR010259">
    <property type="entry name" value="S8pro/Inhibitor_I9"/>
</dbReference>
<comment type="caution">
    <text evidence="3">Lacks conserved residue(s) required for the propagation of feature annotation.</text>
</comment>
<dbReference type="Gene3D" id="3.40.50.200">
    <property type="entry name" value="Peptidase S8/S53 domain"/>
    <property type="match status" value="1"/>
</dbReference>
<dbReference type="GO" id="GO:0006508">
    <property type="term" value="P:proteolysis"/>
    <property type="evidence" value="ECO:0007669"/>
    <property type="project" value="InterPro"/>
</dbReference>
<reference evidence="6 7" key="1">
    <citation type="journal article" date="2019" name="Genome Biol. Evol.">
        <title>Insights into the evolution of the New World diploid cottons (Gossypium, subgenus Houzingenia) based on genome sequencing.</title>
        <authorList>
            <person name="Grover C.E."/>
            <person name="Arick M.A. 2nd"/>
            <person name="Thrash A."/>
            <person name="Conover J.L."/>
            <person name="Sanders W.S."/>
            <person name="Peterson D.G."/>
            <person name="Frelichowski J.E."/>
            <person name="Scheffler J.A."/>
            <person name="Scheffler B.E."/>
            <person name="Wendel J.F."/>
        </authorList>
    </citation>
    <scope>NUCLEOTIDE SEQUENCE [LARGE SCALE GENOMIC DNA]</scope>
    <source>
        <strain evidence="6">1</strain>
        <tissue evidence="6">Leaf</tissue>
    </source>
</reference>
<organism evidence="6 7">
    <name type="scientific">Gossypium schwendimanii</name>
    <name type="common">Cotton</name>
    <dbReference type="NCBI Taxonomy" id="34291"/>
    <lineage>
        <taxon>Eukaryota</taxon>
        <taxon>Viridiplantae</taxon>
        <taxon>Streptophyta</taxon>
        <taxon>Embryophyta</taxon>
        <taxon>Tracheophyta</taxon>
        <taxon>Spermatophyta</taxon>
        <taxon>Magnoliopsida</taxon>
        <taxon>eudicotyledons</taxon>
        <taxon>Gunneridae</taxon>
        <taxon>Pentapetalae</taxon>
        <taxon>rosids</taxon>
        <taxon>malvids</taxon>
        <taxon>Malvales</taxon>
        <taxon>Malvaceae</taxon>
        <taxon>Malvoideae</taxon>
        <taxon>Gossypium</taxon>
    </lineage>
</organism>
<accession>A0A7J9L0P1</accession>
<dbReference type="Pfam" id="PF00082">
    <property type="entry name" value="Peptidase_S8"/>
    <property type="match status" value="1"/>
</dbReference>
<evidence type="ECO:0000256" key="1">
    <source>
        <dbReference type="ARBA" id="ARBA00011073"/>
    </source>
</evidence>
<dbReference type="InterPro" id="IPR037045">
    <property type="entry name" value="S8pro/Inhibitor_I9_sf"/>
</dbReference>
<dbReference type="EMBL" id="JABFAF010000004">
    <property type="protein sequence ID" value="MBA0852264.1"/>
    <property type="molecule type" value="Genomic_DNA"/>
</dbReference>
<dbReference type="InterPro" id="IPR000209">
    <property type="entry name" value="Peptidase_S8/S53_dom"/>
</dbReference>
<dbReference type="Pfam" id="PF05922">
    <property type="entry name" value="Inhibitor_I9"/>
    <property type="match status" value="1"/>
</dbReference>